<comment type="caution">
    <text evidence="2">The sequence shown here is derived from an EMBL/GenBank/DDBJ whole genome shotgun (WGS) entry which is preliminary data.</text>
</comment>
<name>A0A9D4GSE8_DREPO</name>
<evidence type="ECO:0000256" key="1">
    <source>
        <dbReference type="SAM" id="MobiDB-lite"/>
    </source>
</evidence>
<dbReference type="Proteomes" id="UP000828390">
    <property type="component" value="Unassembled WGS sequence"/>
</dbReference>
<organism evidence="2 3">
    <name type="scientific">Dreissena polymorpha</name>
    <name type="common">Zebra mussel</name>
    <name type="synonym">Mytilus polymorpha</name>
    <dbReference type="NCBI Taxonomy" id="45954"/>
    <lineage>
        <taxon>Eukaryota</taxon>
        <taxon>Metazoa</taxon>
        <taxon>Spiralia</taxon>
        <taxon>Lophotrochozoa</taxon>
        <taxon>Mollusca</taxon>
        <taxon>Bivalvia</taxon>
        <taxon>Autobranchia</taxon>
        <taxon>Heteroconchia</taxon>
        <taxon>Euheterodonta</taxon>
        <taxon>Imparidentia</taxon>
        <taxon>Neoheterodontei</taxon>
        <taxon>Myida</taxon>
        <taxon>Dreissenoidea</taxon>
        <taxon>Dreissenidae</taxon>
        <taxon>Dreissena</taxon>
    </lineage>
</organism>
<reference evidence="2" key="2">
    <citation type="submission" date="2020-11" db="EMBL/GenBank/DDBJ databases">
        <authorList>
            <person name="McCartney M.A."/>
            <person name="Auch B."/>
            <person name="Kono T."/>
            <person name="Mallez S."/>
            <person name="Becker A."/>
            <person name="Gohl D.M."/>
            <person name="Silverstein K.A.T."/>
            <person name="Koren S."/>
            <person name="Bechman K.B."/>
            <person name="Herman A."/>
            <person name="Abrahante J.E."/>
            <person name="Garbe J."/>
        </authorList>
    </citation>
    <scope>NUCLEOTIDE SEQUENCE</scope>
    <source>
        <strain evidence="2">Duluth1</strain>
        <tissue evidence="2">Whole animal</tissue>
    </source>
</reference>
<sequence>MDPNNWHRLFDEKRLILSPAYPPKSPSREMTQPPQQGIAERGLSAAWKAAKINKKLNLINLKRTGYLVQGN</sequence>
<dbReference type="EMBL" id="JAIWYP010000005">
    <property type="protein sequence ID" value="KAH3822098.1"/>
    <property type="molecule type" value="Genomic_DNA"/>
</dbReference>
<keyword evidence="3" id="KW-1185">Reference proteome</keyword>
<accession>A0A9D4GSE8</accession>
<evidence type="ECO:0000313" key="2">
    <source>
        <dbReference type="EMBL" id="KAH3822098.1"/>
    </source>
</evidence>
<gene>
    <name evidence="2" type="ORF">DPMN_123869</name>
</gene>
<protein>
    <submittedName>
        <fullName evidence="2">Uncharacterized protein</fullName>
    </submittedName>
</protein>
<reference evidence="2" key="1">
    <citation type="journal article" date="2019" name="bioRxiv">
        <title>The Genome of the Zebra Mussel, Dreissena polymorpha: A Resource for Invasive Species Research.</title>
        <authorList>
            <person name="McCartney M.A."/>
            <person name="Auch B."/>
            <person name="Kono T."/>
            <person name="Mallez S."/>
            <person name="Zhang Y."/>
            <person name="Obille A."/>
            <person name="Becker A."/>
            <person name="Abrahante J.E."/>
            <person name="Garbe J."/>
            <person name="Badalamenti J.P."/>
            <person name="Herman A."/>
            <person name="Mangelson H."/>
            <person name="Liachko I."/>
            <person name="Sullivan S."/>
            <person name="Sone E.D."/>
            <person name="Koren S."/>
            <person name="Silverstein K.A.T."/>
            <person name="Beckman K.B."/>
            <person name="Gohl D.M."/>
        </authorList>
    </citation>
    <scope>NUCLEOTIDE SEQUENCE</scope>
    <source>
        <strain evidence="2">Duluth1</strain>
        <tissue evidence="2">Whole animal</tissue>
    </source>
</reference>
<dbReference type="AlphaFoldDB" id="A0A9D4GSE8"/>
<feature type="region of interest" description="Disordered" evidence="1">
    <location>
        <begin position="20"/>
        <end position="39"/>
    </location>
</feature>
<proteinExistence type="predicted"/>
<evidence type="ECO:0000313" key="3">
    <source>
        <dbReference type="Proteomes" id="UP000828390"/>
    </source>
</evidence>